<protein>
    <submittedName>
        <fullName evidence="5">RNA polymerase II-associated factor 1</fullName>
    </submittedName>
</protein>
<evidence type="ECO:0000256" key="4">
    <source>
        <dbReference type="SAM" id="MobiDB-lite"/>
    </source>
</evidence>
<keyword evidence="3" id="KW-0539">Nucleus</keyword>
<dbReference type="STRING" id="1202772.A0A1V9ZA09"/>
<gene>
    <name evidence="5" type="ORF">ACHHYP_00928</name>
</gene>
<dbReference type="PANTHER" id="PTHR23188">
    <property type="entry name" value="RNA POLYMERASE II-ASSOCIATED FACTOR 1 HOMOLOG"/>
    <property type="match status" value="1"/>
</dbReference>
<organism evidence="5 6">
    <name type="scientific">Achlya hypogyna</name>
    <name type="common">Oomycete</name>
    <name type="synonym">Protoachlya hypogyna</name>
    <dbReference type="NCBI Taxonomy" id="1202772"/>
    <lineage>
        <taxon>Eukaryota</taxon>
        <taxon>Sar</taxon>
        <taxon>Stramenopiles</taxon>
        <taxon>Oomycota</taxon>
        <taxon>Saprolegniomycetes</taxon>
        <taxon>Saprolegniales</taxon>
        <taxon>Achlyaceae</taxon>
        <taxon>Achlya</taxon>
    </lineage>
</organism>
<sequence length="437" mass="49642">MEQRAESAPRRDGDKKRSRDEESKKVMDRRKIQKYKDDKLKERREHTRKVLEQQAQEKRRVLLGRQSEFLGTLEFRNTLPDVPFDAKFLSYPADPQRFVKYKPNQVEKDFVWEFFPERNLGLNVDLIDPEKYEVPVDPQMDPEDLALINMPEIVNGSSITKAKIRPHVSWLRRTEYMGTDLSEAVHQFKNENELQTEIRDKNQSMLSVIADIEVRAEKSFENCPTKETVKHPLKKSLKAAQVWDVFPDELLSSNVYSILSYDILPSDETLDASIKEREARSILRNVVTVSQPGSDVLLGSILFPSAHNNSDDNGSPEKFKFFRDYVLNISHFPAEVQQLMLMLKPGSTSATYCSLSTNIGLKKTKLGGDEKRRRGAVVHRRAYSDAEEEKRLESLAAVGGVYDQSLDSLVSAPPRSPSGPLGLQGIGSPDVSASDSD</sequence>
<accession>A0A1V9ZA09</accession>
<comment type="caution">
    <text evidence="5">The sequence shown here is derived from an EMBL/GenBank/DDBJ whole genome shotgun (WGS) entry which is preliminary data.</text>
</comment>
<keyword evidence="6" id="KW-1185">Reference proteome</keyword>
<reference evidence="5 6" key="1">
    <citation type="journal article" date="2014" name="Genome Biol. Evol.">
        <title>The secreted proteins of Achlya hypogyna and Thraustotheca clavata identify the ancestral oomycete secretome and reveal gene acquisitions by horizontal gene transfer.</title>
        <authorList>
            <person name="Misner I."/>
            <person name="Blouin N."/>
            <person name="Leonard G."/>
            <person name="Richards T.A."/>
            <person name="Lane C.E."/>
        </authorList>
    </citation>
    <scope>NUCLEOTIDE SEQUENCE [LARGE SCALE GENOMIC DNA]</scope>
    <source>
        <strain evidence="5 6">ATCC 48635</strain>
    </source>
</reference>
<dbReference type="GO" id="GO:0000993">
    <property type="term" value="F:RNA polymerase II complex binding"/>
    <property type="evidence" value="ECO:0007669"/>
    <property type="project" value="TreeGrafter"/>
</dbReference>
<dbReference type="GO" id="GO:0006368">
    <property type="term" value="P:transcription elongation by RNA polymerase II"/>
    <property type="evidence" value="ECO:0007669"/>
    <property type="project" value="InterPro"/>
</dbReference>
<dbReference type="GO" id="GO:0003682">
    <property type="term" value="F:chromatin binding"/>
    <property type="evidence" value="ECO:0007669"/>
    <property type="project" value="TreeGrafter"/>
</dbReference>
<evidence type="ECO:0000256" key="3">
    <source>
        <dbReference type="ARBA" id="ARBA00023242"/>
    </source>
</evidence>
<evidence type="ECO:0000256" key="2">
    <source>
        <dbReference type="ARBA" id="ARBA00007560"/>
    </source>
</evidence>
<dbReference type="InterPro" id="IPR007133">
    <property type="entry name" value="RNA_pol_II-assoc_Paf1"/>
</dbReference>
<dbReference type="OrthoDB" id="10260285at2759"/>
<comment type="subcellular location">
    <subcellularLocation>
        <location evidence="1">Nucleus</location>
    </subcellularLocation>
</comment>
<name>A0A1V9ZA09_ACHHY</name>
<evidence type="ECO:0000313" key="6">
    <source>
        <dbReference type="Proteomes" id="UP000243579"/>
    </source>
</evidence>
<feature type="region of interest" description="Disordered" evidence="4">
    <location>
        <begin position="1"/>
        <end position="52"/>
    </location>
</feature>
<dbReference type="Proteomes" id="UP000243579">
    <property type="component" value="Unassembled WGS sequence"/>
</dbReference>
<dbReference type="EMBL" id="JNBR01000351">
    <property type="protein sequence ID" value="OQR94771.1"/>
    <property type="molecule type" value="Genomic_DNA"/>
</dbReference>
<proteinExistence type="inferred from homology"/>
<feature type="region of interest" description="Disordered" evidence="4">
    <location>
        <begin position="407"/>
        <end position="437"/>
    </location>
</feature>
<evidence type="ECO:0000313" key="5">
    <source>
        <dbReference type="EMBL" id="OQR94771.1"/>
    </source>
</evidence>
<dbReference type="GO" id="GO:0016593">
    <property type="term" value="C:Cdc73/Paf1 complex"/>
    <property type="evidence" value="ECO:0007669"/>
    <property type="project" value="InterPro"/>
</dbReference>
<dbReference type="Pfam" id="PF03985">
    <property type="entry name" value="Paf1"/>
    <property type="match status" value="1"/>
</dbReference>
<dbReference type="PANTHER" id="PTHR23188:SF12">
    <property type="entry name" value="RNA POLYMERASE II-ASSOCIATED FACTOR 1 HOMOLOG"/>
    <property type="match status" value="1"/>
</dbReference>
<comment type="similarity">
    <text evidence="2">Belongs to the PAF1 family.</text>
</comment>
<evidence type="ECO:0000256" key="1">
    <source>
        <dbReference type="ARBA" id="ARBA00004123"/>
    </source>
</evidence>
<dbReference type="AlphaFoldDB" id="A0A1V9ZA09"/>